<evidence type="ECO:0000259" key="1">
    <source>
        <dbReference type="Pfam" id="PF03478"/>
    </source>
</evidence>
<sequence length="355" mass="41287">MIGVTAIDLSDRAMELTSSNAEGKLCHHPYFPAPQQPLLFFHQNENGILYNITKQCYYKIDTSFMDSKYVISDSANRDGWMVLQDCDTRGVALANLYSHEMIQLPKSELCMYRRPDPDYGLLRRNFACISSNPRDPNCYVVLVDYDHTMSFDFCKIGDTEFKMKTLTSFEEERLESMTNFDGKMYGLMNTTTLVRIDFNGNDVEFHELINDKFTYKLSSRTKYDLRMRGYITESCGEILLVAKIYLGLTTYNRPNHYPSYYPVEKIRVFKADLCARKWVEMKSIGERTIFLGCHGGIFCINSNDKNSGLRANCIYFLEDDDRNMYVFDLEDNSVSVNLPCSHVRKRELTSLWMLR</sequence>
<dbReference type="PANTHER" id="PTHR40891">
    <property type="entry name" value="DUF295 DOMAIN-CONTAINING PROTEIN"/>
    <property type="match status" value="1"/>
</dbReference>
<dbReference type="EMBL" id="CAMAPF010000024">
    <property type="protein sequence ID" value="CAH9073511.1"/>
    <property type="molecule type" value="Genomic_DNA"/>
</dbReference>
<reference evidence="2" key="1">
    <citation type="submission" date="2022-07" db="EMBL/GenBank/DDBJ databases">
        <authorList>
            <person name="Macas J."/>
            <person name="Novak P."/>
            <person name="Neumann P."/>
        </authorList>
    </citation>
    <scope>NUCLEOTIDE SEQUENCE</scope>
</reference>
<name>A0AAV0CBY1_9ASTE</name>
<organism evidence="2 3">
    <name type="scientific">Cuscuta epithymum</name>
    <dbReference type="NCBI Taxonomy" id="186058"/>
    <lineage>
        <taxon>Eukaryota</taxon>
        <taxon>Viridiplantae</taxon>
        <taxon>Streptophyta</taxon>
        <taxon>Embryophyta</taxon>
        <taxon>Tracheophyta</taxon>
        <taxon>Spermatophyta</taxon>
        <taxon>Magnoliopsida</taxon>
        <taxon>eudicotyledons</taxon>
        <taxon>Gunneridae</taxon>
        <taxon>Pentapetalae</taxon>
        <taxon>asterids</taxon>
        <taxon>lamiids</taxon>
        <taxon>Solanales</taxon>
        <taxon>Convolvulaceae</taxon>
        <taxon>Cuscuteae</taxon>
        <taxon>Cuscuta</taxon>
        <taxon>Cuscuta subgen. Cuscuta</taxon>
    </lineage>
</organism>
<dbReference type="AlphaFoldDB" id="A0AAV0CBY1"/>
<comment type="caution">
    <text evidence="2">The sequence shown here is derived from an EMBL/GenBank/DDBJ whole genome shotgun (WGS) entry which is preliminary data.</text>
</comment>
<dbReference type="Pfam" id="PF03478">
    <property type="entry name" value="Beta-prop_KIB1-4"/>
    <property type="match status" value="1"/>
</dbReference>
<evidence type="ECO:0000313" key="3">
    <source>
        <dbReference type="Proteomes" id="UP001152523"/>
    </source>
</evidence>
<gene>
    <name evidence="2" type="ORF">CEPIT_LOCUS4639</name>
</gene>
<protein>
    <recommendedName>
        <fullName evidence="1">KIB1-4 beta-propeller domain-containing protein</fullName>
    </recommendedName>
</protein>
<accession>A0AAV0CBY1</accession>
<dbReference type="InterPro" id="IPR005174">
    <property type="entry name" value="KIB1-4_b-propeller"/>
</dbReference>
<keyword evidence="3" id="KW-1185">Reference proteome</keyword>
<dbReference type="Proteomes" id="UP001152523">
    <property type="component" value="Unassembled WGS sequence"/>
</dbReference>
<dbReference type="PANTHER" id="PTHR40891:SF1">
    <property type="entry name" value="DUF295 DOMAIN-CONTAINING PROTEIN"/>
    <property type="match status" value="1"/>
</dbReference>
<proteinExistence type="predicted"/>
<feature type="domain" description="KIB1-4 beta-propeller" evidence="1">
    <location>
        <begin position="49"/>
        <end position="328"/>
    </location>
</feature>
<evidence type="ECO:0000313" key="2">
    <source>
        <dbReference type="EMBL" id="CAH9073511.1"/>
    </source>
</evidence>